<evidence type="ECO:0000256" key="2">
    <source>
        <dbReference type="ARBA" id="ARBA00022448"/>
    </source>
</evidence>
<accession>A0ABS7SY50</accession>
<feature type="transmembrane region" description="Helical" evidence="7">
    <location>
        <begin position="147"/>
        <end position="168"/>
    </location>
</feature>
<organism evidence="9 10">
    <name type="scientific">Anaerococcus murdochii</name>
    <dbReference type="NCBI Taxonomy" id="411577"/>
    <lineage>
        <taxon>Bacteria</taxon>
        <taxon>Bacillati</taxon>
        <taxon>Bacillota</taxon>
        <taxon>Tissierellia</taxon>
        <taxon>Tissierellales</taxon>
        <taxon>Peptoniphilaceae</taxon>
        <taxon>Anaerococcus</taxon>
    </lineage>
</organism>
<keyword evidence="6 7" id="KW-0472">Membrane</keyword>
<dbReference type="Gene3D" id="1.10.3720.10">
    <property type="entry name" value="MetI-like"/>
    <property type="match status" value="1"/>
</dbReference>
<dbReference type="PROSITE" id="PS50928">
    <property type="entry name" value="ABC_TM1"/>
    <property type="match status" value="1"/>
</dbReference>
<evidence type="ECO:0000259" key="8">
    <source>
        <dbReference type="PROSITE" id="PS50928"/>
    </source>
</evidence>
<dbReference type="Pfam" id="PF00528">
    <property type="entry name" value="BPD_transp_1"/>
    <property type="match status" value="1"/>
</dbReference>
<feature type="transmembrane region" description="Helical" evidence="7">
    <location>
        <begin position="9"/>
        <end position="28"/>
    </location>
</feature>
<feature type="transmembrane region" description="Helical" evidence="7">
    <location>
        <begin position="103"/>
        <end position="124"/>
    </location>
</feature>
<feature type="domain" description="ABC transmembrane type-1" evidence="8">
    <location>
        <begin position="62"/>
        <end position="274"/>
    </location>
</feature>
<dbReference type="CDD" id="cd06261">
    <property type="entry name" value="TM_PBP2"/>
    <property type="match status" value="1"/>
</dbReference>
<keyword evidence="10" id="KW-1185">Reference proteome</keyword>
<dbReference type="InterPro" id="IPR000515">
    <property type="entry name" value="MetI-like"/>
</dbReference>
<dbReference type="PANTHER" id="PTHR30193:SF37">
    <property type="entry name" value="INNER MEMBRANE ABC TRANSPORTER PERMEASE PROTEIN YCJO"/>
    <property type="match status" value="1"/>
</dbReference>
<dbReference type="Proteomes" id="UP000734271">
    <property type="component" value="Unassembled WGS sequence"/>
</dbReference>
<keyword evidence="4 7" id="KW-0812">Transmembrane</keyword>
<dbReference type="InterPro" id="IPR051393">
    <property type="entry name" value="ABC_transporter_permease"/>
</dbReference>
<evidence type="ECO:0000256" key="6">
    <source>
        <dbReference type="ARBA" id="ARBA00023136"/>
    </source>
</evidence>
<dbReference type="EMBL" id="JAIPME010000002">
    <property type="protein sequence ID" value="MBZ2386472.1"/>
    <property type="molecule type" value="Genomic_DNA"/>
</dbReference>
<gene>
    <name evidence="9" type="ORF">K8P03_04030</name>
</gene>
<evidence type="ECO:0000256" key="1">
    <source>
        <dbReference type="ARBA" id="ARBA00004651"/>
    </source>
</evidence>
<dbReference type="SUPFAM" id="SSF160964">
    <property type="entry name" value="MalF N-terminal region-like"/>
    <property type="match status" value="1"/>
</dbReference>
<dbReference type="PANTHER" id="PTHR30193">
    <property type="entry name" value="ABC TRANSPORTER PERMEASE PROTEIN"/>
    <property type="match status" value="1"/>
</dbReference>
<evidence type="ECO:0000256" key="4">
    <source>
        <dbReference type="ARBA" id="ARBA00022692"/>
    </source>
</evidence>
<dbReference type="InterPro" id="IPR035906">
    <property type="entry name" value="MetI-like_sf"/>
</dbReference>
<protein>
    <submittedName>
        <fullName evidence="9">Sugar ABC transporter permease</fullName>
    </submittedName>
</protein>
<keyword evidence="3" id="KW-1003">Cell membrane</keyword>
<feature type="transmembrane region" description="Helical" evidence="7">
    <location>
        <begin position="253"/>
        <end position="275"/>
    </location>
</feature>
<keyword evidence="2 7" id="KW-0813">Transport</keyword>
<evidence type="ECO:0000256" key="7">
    <source>
        <dbReference type="RuleBase" id="RU363032"/>
    </source>
</evidence>
<comment type="similarity">
    <text evidence="7">Belongs to the binding-protein-dependent transport system permease family.</text>
</comment>
<name>A0ABS7SY50_9FIRM</name>
<proteinExistence type="inferred from homology"/>
<evidence type="ECO:0000313" key="9">
    <source>
        <dbReference type="EMBL" id="MBZ2386472.1"/>
    </source>
</evidence>
<comment type="caution">
    <text evidence="9">The sequence shown here is derived from an EMBL/GenBank/DDBJ whole genome shotgun (WGS) entry which is preliminary data.</text>
</comment>
<dbReference type="SUPFAM" id="SSF161098">
    <property type="entry name" value="MetI-like"/>
    <property type="match status" value="1"/>
</dbReference>
<keyword evidence="5 7" id="KW-1133">Transmembrane helix</keyword>
<comment type="subcellular location">
    <subcellularLocation>
        <location evidence="1 7">Cell membrane</location>
        <topology evidence="1 7">Multi-pass membrane protein</topology>
    </subcellularLocation>
</comment>
<evidence type="ECO:0000256" key="5">
    <source>
        <dbReference type="ARBA" id="ARBA00022989"/>
    </source>
</evidence>
<sequence>MRKYNNKAYLYMLPALALLVIFVFYPFVQTIIRSLYATDNMGNNTIFIGLENYTDLLSSSSFWNSIRVTFIYVLIVVVLGVLLGFATALLCRVNFPAIRLFSASYSLPIAIASSGMALVFRVMLNQSVGILNVILKTNINWLADPSWALLSVGVLTAWLNSGLNFLYFSSGLAGIDDSLYEAASMDGANSINQFKNVTLPSIRPIMFFVVVTNIINAFQSFGQIKLLTQGGPGESTNVIVHDIYKNAFMNYRYGYASAESVVLFFIVMVLTIIAFRSNGVKNAKNK</sequence>
<feature type="transmembrane region" description="Helical" evidence="7">
    <location>
        <begin position="70"/>
        <end position="91"/>
    </location>
</feature>
<evidence type="ECO:0000313" key="10">
    <source>
        <dbReference type="Proteomes" id="UP000734271"/>
    </source>
</evidence>
<evidence type="ECO:0000256" key="3">
    <source>
        <dbReference type="ARBA" id="ARBA00022475"/>
    </source>
</evidence>
<reference evidence="9 10" key="1">
    <citation type="submission" date="2021-08" db="EMBL/GenBank/DDBJ databases">
        <title>FDA dAtabase for Regulatory Grade micrObial Sequences (FDA-ARGOS): Supporting development and validation of Infectious Disease Dx tests.</title>
        <authorList>
            <person name="Sproer C."/>
            <person name="Gronow S."/>
            <person name="Severitt S."/>
            <person name="Schroder I."/>
            <person name="Tallon L."/>
            <person name="Sadzewicz L."/>
            <person name="Zhao X."/>
            <person name="Boylan J."/>
            <person name="Ott S."/>
            <person name="Bowen H."/>
            <person name="Vavikolanu K."/>
            <person name="Hazen T."/>
            <person name="Aluvathingal J."/>
            <person name="Nadendla S."/>
            <person name="Lowell S."/>
            <person name="Myers T."/>
            <person name="Yan Y."/>
            <person name="Sichtig H."/>
        </authorList>
    </citation>
    <scope>NUCLEOTIDE SEQUENCE [LARGE SCALE GENOMIC DNA]</scope>
    <source>
        <strain evidence="9 10">FDAARGOS_1460</strain>
    </source>
</reference>